<gene>
    <name evidence="1" type="ORF">KXQ929_LOCUS53405</name>
</gene>
<organism evidence="1 2">
    <name type="scientific">Adineta steineri</name>
    <dbReference type="NCBI Taxonomy" id="433720"/>
    <lineage>
        <taxon>Eukaryota</taxon>
        <taxon>Metazoa</taxon>
        <taxon>Spiralia</taxon>
        <taxon>Gnathifera</taxon>
        <taxon>Rotifera</taxon>
        <taxon>Eurotatoria</taxon>
        <taxon>Bdelloidea</taxon>
        <taxon>Adinetida</taxon>
        <taxon>Adinetidae</taxon>
        <taxon>Adineta</taxon>
    </lineage>
</organism>
<proteinExistence type="predicted"/>
<dbReference type="AlphaFoldDB" id="A0A820RLV3"/>
<protein>
    <submittedName>
        <fullName evidence="1">Uncharacterized protein</fullName>
    </submittedName>
</protein>
<comment type="caution">
    <text evidence="1">The sequence shown here is derived from an EMBL/GenBank/DDBJ whole genome shotgun (WGS) entry which is preliminary data.</text>
</comment>
<feature type="non-terminal residue" evidence="1">
    <location>
        <position position="1"/>
    </location>
</feature>
<sequence>GGNKPQIVEPIPYQFVA</sequence>
<evidence type="ECO:0000313" key="2">
    <source>
        <dbReference type="Proteomes" id="UP000663868"/>
    </source>
</evidence>
<evidence type="ECO:0000313" key="1">
    <source>
        <dbReference type="EMBL" id="CAF4441298.1"/>
    </source>
</evidence>
<accession>A0A820RLV3</accession>
<reference evidence="1" key="1">
    <citation type="submission" date="2021-02" db="EMBL/GenBank/DDBJ databases">
        <authorList>
            <person name="Nowell W R."/>
        </authorList>
    </citation>
    <scope>NUCLEOTIDE SEQUENCE</scope>
</reference>
<dbReference type="EMBL" id="CAJOBB010030092">
    <property type="protein sequence ID" value="CAF4441298.1"/>
    <property type="molecule type" value="Genomic_DNA"/>
</dbReference>
<dbReference type="Proteomes" id="UP000663868">
    <property type="component" value="Unassembled WGS sequence"/>
</dbReference>
<name>A0A820RLV3_9BILA</name>